<sequence>WGDQSLNRVLNSTLQSESQTALKSWLSFLQLFNAALGKLSTVHNTIWRGLTIDVVEKLNENEDLILCSIISCSSSSTVIEHLLDDKSILCSIKS</sequence>
<accession>A0A8S2VTW5</accession>
<feature type="non-terminal residue" evidence="1">
    <location>
        <position position="94"/>
    </location>
</feature>
<reference evidence="1" key="1">
    <citation type="submission" date="2021-02" db="EMBL/GenBank/DDBJ databases">
        <authorList>
            <person name="Nowell W R."/>
        </authorList>
    </citation>
    <scope>NUCLEOTIDE SEQUENCE</scope>
</reference>
<dbReference type="EMBL" id="CAJOBJ010059448">
    <property type="protein sequence ID" value="CAF4411528.1"/>
    <property type="molecule type" value="Genomic_DNA"/>
</dbReference>
<comment type="caution">
    <text evidence="1">The sequence shown here is derived from an EMBL/GenBank/DDBJ whole genome shotgun (WGS) entry which is preliminary data.</text>
</comment>
<evidence type="ECO:0000313" key="1">
    <source>
        <dbReference type="EMBL" id="CAF4411528.1"/>
    </source>
</evidence>
<feature type="non-terminal residue" evidence="1">
    <location>
        <position position="1"/>
    </location>
</feature>
<organism evidence="1 2">
    <name type="scientific">Rotaria magnacalcarata</name>
    <dbReference type="NCBI Taxonomy" id="392030"/>
    <lineage>
        <taxon>Eukaryota</taxon>
        <taxon>Metazoa</taxon>
        <taxon>Spiralia</taxon>
        <taxon>Gnathifera</taxon>
        <taxon>Rotifera</taxon>
        <taxon>Eurotatoria</taxon>
        <taxon>Bdelloidea</taxon>
        <taxon>Philodinida</taxon>
        <taxon>Philodinidae</taxon>
        <taxon>Rotaria</taxon>
    </lineage>
</organism>
<proteinExistence type="predicted"/>
<protein>
    <submittedName>
        <fullName evidence="1">Uncharacterized protein</fullName>
    </submittedName>
</protein>
<dbReference type="Proteomes" id="UP000681720">
    <property type="component" value="Unassembled WGS sequence"/>
</dbReference>
<gene>
    <name evidence="1" type="ORF">GIL414_LOCUS30648</name>
</gene>
<name>A0A8S2VTW5_9BILA</name>
<dbReference type="AlphaFoldDB" id="A0A8S2VTW5"/>
<evidence type="ECO:0000313" key="2">
    <source>
        <dbReference type="Proteomes" id="UP000681720"/>
    </source>
</evidence>